<reference evidence="2" key="1">
    <citation type="submission" date="2020-11" db="EMBL/GenBank/DDBJ databases">
        <authorList>
            <person name="Whitehead M."/>
        </authorList>
    </citation>
    <scope>NUCLEOTIDE SEQUENCE</scope>
    <source>
        <strain evidence="2">EGII</strain>
    </source>
</reference>
<name>A0A811V7M3_CERCA</name>
<feature type="signal peptide" evidence="1">
    <location>
        <begin position="1"/>
        <end position="24"/>
    </location>
</feature>
<protein>
    <submittedName>
        <fullName evidence="2">(Mediterranean fruit fly) hypothetical protein</fullName>
    </submittedName>
</protein>
<proteinExistence type="predicted"/>
<evidence type="ECO:0000313" key="3">
    <source>
        <dbReference type="Proteomes" id="UP000606786"/>
    </source>
</evidence>
<organism evidence="2 3">
    <name type="scientific">Ceratitis capitata</name>
    <name type="common">Mediterranean fruit fly</name>
    <name type="synonym">Tephritis capitata</name>
    <dbReference type="NCBI Taxonomy" id="7213"/>
    <lineage>
        <taxon>Eukaryota</taxon>
        <taxon>Metazoa</taxon>
        <taxon>Ecdysozoa</taxon>
        <taxon>Arthropoda</taxon>
        <taxon>Hexapoda</taxon>
        <taxon>Insecta</taxon>
        <taxon>Pterygota</taxon>
        <taxon>Neoptera</taxon>
        <taxon>Endopterygota</taxon>
        <taxon>Diptera</taxon>
        <taxon>Brachycera</taxon>
        <taxon>Muscomorpha</taxon>
        <taxon>Tephritoidea</taxon>
        <taxon>Tephritidae</taxon>
        <taxon>Ceratitis</taxon>
        <taxon>Ceratitis</taxon>
    </lineage>
</organism>
<dbReference type="Proteomes" id="UP000606786">
    <property type="component" value="Unassembled WGS sequence"/>
</dbReference>
<evidence type="ECO:0000313" key="2">
    <source>
        <dbReference type="EMBL" id="CAD7011885.1"/>
    </source>
</evidence>
<feature type="chain" id="PRO_5032622245" evidence="1">
    <location>
        <begin position="25"/>
        <end position="114"/>
    </location>
</feature>
<gene>
    <name evidence="2" type="ORF">CCAP1982_LOCUS19997</name>
</gene>
<keyword evidence="3" id="KW-1185">Reference proteome</keyword>
<keyword evidence="1" id="KW-0732">Signal</keyword>
<accession>A0A811V7M3</accession>
<evidence type="ECO:0000256" key="1">
    <source>
        <dbReference type="SAM" id="SignalP"/>
    </source>
</evidence>
<sequence length="114" mass="11430">MCVPYPNWGSMAAFSSVTVVGCCCCTLLPSSTGVASISPNCMGAAALSLSNVVGCNSADCSADATLSAAADCSPTCSSPSAPVSPSRRTKPNISNILRLTVFSCAASTETYADF</sequence>
<dbReference type="EMBL" id="CAJHJT010000056">
    <property type="protein sequence ID" value="CAD7011885.1"/>
    <property type="molecule type" value="Genomic_DNA"/>
</dbReference>
<comment type="caution">
    <text evidence="2">The sequence shown here is derived from an EMBL/GenBank/DDBJ whole genome shotgun (WGS) entry which is preliminary data.</text>
</comment>
<dbReference type="AlphaFoldDB" id="A0A811V7M3"/>